<protein>
    <submittedName>
        <fullName evidence="1">Phosphoribosylformylglycinamidine synthase</fullName>
    </submittedName>
</protein>
<dbReference type="Proteomes" id="UP001057375">
    <property type="component" value="Unassembled WGS sequence"/>
</dbReference>
<organism evidence="1 2">
    <name type="scientific">Aduncisulcus paluster</name>
    <dbReference type="NCBI Taxonomy" id="2918883"/>
    <lineage>
        <taxon>Eukaryota</taxon>
        <taxon>Metamonada</taxon>
        <taxon>Carpediemonas-like organisms</taxon>
        <taxon>Aduncisulcus</taxon>
    </lineage>
</organism>
<name>A0ABQ5KZL2_9EUKA</name>
<dbReference type="EMBL" id="BQXS01005312">
    <property type="protein sequence ID" value="GKT37838.1"/>
    <property type="molecule type" value="Genomic_DNA"/>
</dbReference>
<proteinExistence type="predicted"/>
<evidence type="ECO:0000313" key="1">
    <source>
        <dbReference type="EMBL" id="GKT37838.1"/>
    </source>
</evidence>
<evidence type="ECO:0000313" key="2">
    <source>
        <dbReference type="Proteomes" id="UP001057375"/>
    </source>
</evidence>
<keyword evidence="2" id="KW-1185">Reference proteome</keyword>
<dbReference type="Pfam" id="PF13507">
    <property type="entry name" value="GATase_5"/>
    <property type="match status" value="1"/>
</dbReference>
<sequence length="150" mass="16447">MLFVPAIGGLVLEVSKDAVLEGKAFTQIGETNFDSALLYKYEKNCVEDLYSVWTSPLDSIFPEFVHENGSAIKSVYDKGCFSTTRNRVAKPKVFVPVFPGTNCEYDTISAFERAGAHVESIVLKNLTPSDIAESIDAFEKAILSSQIIAL</sequence>
<accession>A0ABQ5KZL2</accession>
<dbReference type="InterPro" id="IPR029062">
    <property type="entry name" value="Class_I_gatase-like"/>
</dbReference>
<dbReference type="SUPFAM" id="SSF52317">
    <property type="entry name" value="Class I glutamine amidotransferase-like"/>
    <property type="match status" value="1"/>
</dbReference>
<reference evidence="1" key="1">
    <citation type="submission" date="2022-03" db="EMBL/GenBank/DDBJ databases">
        <title>Draft genome sequence of Aduncisulcus paluster, a free-living microaerophilic Fornicata.</title>
        <authorList>
            <person name="Yuyama I."/>
            <person name="Kume K."/>
            <person name="Tamura T."/>
            <person name="Inagaki Y."/>
            <person name="Hashimoto T."/>
        </authorList>
    </citation>
    <scope>NUCLEOTIDE SEQUENCE</scope>
    <source>
        <strain evidence="1">NY0171</strain>
    </source>
</reference>
<comment type="caution">
    <text evidence="1">The sequence shown here is derived from an EMBL/GenBank/DDBJ whole genome shotgun (WGS) entry which is preliminary data.</text>
</comment>
<dbReference type="Gene3D" id="3.40.50.880">
    <property type="match status" value="1"/>
</dbReference>
<gene>
    <name evidence="1" type="ORF">ADUPG1_003776</name>
</gene>
<feature type="non-terminal residue" evidence="1">
    <location>
        <position position="150"/>
    </location>
</feature>